<name>A0AAD3Y3V5_NEPGR</name>
<reference evidence="1" key="1">
    <citation type="submission" date="2023-05" db="EMBL/GenBank/DDBJ databases">
        <title>Nepenthes gracilis genome sequencing.</title>
        <authorList>
            <person name="Fukushima K."/>
        </authorList>
    </citation>
    <scope>NUCLEOTIDE SEQUENCE</scope>
    <source>
        <strain evidence="1">SING2019-196</strain>
    </source>
</reference>
<comment type="caution">
    <text evidence="1">The sequence shown here is derived from an EMBL/GenBank/DDBJ whole genome shotgun (WGS) entry which is preliminary data.</text>
</comment>
<keyword evidence="2" id="KW-1185">Reference proteome</keyword>
<dbReference type="AlphaFoldDB" id="A0AAD3Y3V5"/>
<dbReference type="EMBL" id="BSYO01000034">
    <property type="protein sequence ID" value="GMH28243.1"/>
    <property type="molecule type" value="Genomic_DNA"/>
</dbReference>
<gene>
    <name evidence="1" type="ORF">Nepgr_030086</name>
</gene>
<sequence>MLKTVTVGFGGGTGSCSLWVDCCGSQELFMHLSGVDSAAWCTVTHYAVAIFDAWLSCCGFHRSCNRWFFPMMFEAWCRRAKGLGTDEVAVILKINAGNCMLSDACDAAGA</sequence>
<dbReference type="PROSITE" id="PS51257">
    <property type="entry name" value="PROKAR_LIPOPROTEIN"/>
    <property type="match status" value="1"/>
</dbReference>
<evidence type="ECO:0000313" key="1">
    <source>
        <dbReference type="EMBL" id="GMH28243.1"/>
    </source>
</evidence>
<accession>A0AAD3Y3V5</accession>
<organism evidence="1 2">
    <name type="scientific">Nepenthes gracilis</name>
    <name type="common">Slender pitcher plant</name>
    <dbReference type="NCBI Taxonomy" id="150966"/>
    <lineage>
        <taxon>Eukaryota</taxon>
        <taxon>Viridiplantae</taxon>
        <taxon>Streptophyta</taxon>
        <taxon>Embryophyta</taxon>
        <taxon>Tracheophyta</taxon>
        <taxon>Spermatophyta</taxon>
        <taxon>Magnoliopsida</taxon>
        <taxon>eudicotyledons</taxon>
        <taxon>Gunneridae</taxon>
        <taxon>Pentapetalae</taxon>
        <taxon>Caryophyllales</taxon>
        <taxon>Nepenthaceae</taxon>
        <taxon>Nepenthes</taxon>
    </lineage>
</organism>
<proteinExistence type="predicted"/>
<evidence type="ECO:0000313" key="2">
    <source>
        <dbReference type="Proteomes" id="UP001279734"/>
    </source>
</evidence>
<protein>
    <submittedName>
        <fullName evidence="1">Uncharacterized protein</fullName>
    </submittedName>
</protein>
<dbReference type="Proteomes" id="UP001279734">
    <property type="component" value="Unassembled WGS sequence"/>
</dbReference>